<evidence type="ECO:0000313" key="3">
    <source>
        <dbReference type="Proteomes" id="UP000064967"/>
    </source>
</evidence>
<dbReference type="KEGG" id="llu:AKJ09_11154"/>
<dbReference type="STRING" id="1391654.AKJ09_11154"/>
<dbReference type="InterPro" id="IPR023210">
    <property type="entry name" value="NADP_OxRdtase_dom"/>
</dbReference>
<dbReference type="AlphaFoldDB" id="A0A0K1QFD9"/>
<dbReference type="Gene3D" id="3.20.20.100">
    <property type="entry name" value="NADP-dependent oxidoreductase domain"/>
    <property type="match status" value="1"/>
</dbReference>
<dbReference type="EMBL" id="CP012333">
    <property type="protein sequence ID" value="AKV04491.1"/>
    <property type="molecule type" value="Genomic_DNA"/>
</dbReference>
<dbReference type="SUPFAM" id="SSF51430">
    <property type="entry name" value="NAD(P)-linked oxidoreductase"/>
    <property type="match status" value="1"/>
</dbReference>
<keyword evidence="3" id="KW-1185">Reference proteome</keyword>
<gene>
    <name evidence="2" type="ORF">AKJ09_11154</name>
</gene>
<reference evidence="2 3" key="1">
    <citation type="submission" date="2015-08" db="EMBL/GenBank/DDBJ databases">
        <authorList>
            <person name="Babu N.S."/>
            <person name="Beckwith C.J."/>
            <person name="Beseler K.G."/>
            <person name="Brison A."/>
            <person name="Carone J.V."/>
            <person name="Caskin T.P."/>
            <person name="Diamond M."/>
            <person name="Durham M.E."/>
            <person name="Foxe J.M."/>
            <person name="Go M."/>
            <person name="Henderson B.A."/>
            <person name="Jones I.B."/>
            <person name="McGettigan J.A."/>
            <person name="Micheletti S.J."/>
            <person name="Nasrallah M.E."/>
            <person name="Ortiz D."/>
            <person name="Piller C.R."/>
            <person name="Privatt S.R."/>
            <person name="Schneider S.L."/>
            <person name="Sharp S."/>
            <person name="Smith T.C."/>
            <person name="Stanton J.D."/>
            <person name="Ullery H.E."/>
            <person name="Wilson R.J."/>
            <person name="Serrano M.G."/>
            <person name="Buck G."/>
            <person name="Lee V."/>
            <person name="Wang Y."/>
            <person name="Carvalho R."/>
            <person name="Voegtly L."/>
            <person name="Shi R."/>
            <person name="Duckworth R."/>
            <person name="Johnson A."/>
            <person name="Loviza R."/>
            <person name="Walstead R."/>
            <person name="Shah Z."/>
            <person name="Kiflezghi M."/>
            <person name="Wade K."/>
            <person name="Ball S.L."/>
            <person name="Bradley K.W."/>
            <person name="Asai D.J."/>
            <person name="Bowman C.A."/>
            <person name="Russell D.A."/>
            <person name="Pope W.H."/>
            <person name="Jacobs-Sera D."/>
            <person name="Hendrix R.W."/>
            <person name="Hatfull G.F."/>
        </authorList>
    </citation>
    <scope>NUCLEOTIDE SEQUENCE [LARGE SCALE GENOMIC DNA]</scope>
    <source>
        <strain evidence="2 3">DSM 27648</strain>
    </source>
</reference>
<dbReference type="PATRIC" id="fig|1391654.3.peg.11320"/>
<proteinExistence type="predicted"/>
<dbReference type="InterPro" id="IPR036812">
    <property type="entry name" value="NAD(P)_OxRdtase_dom_sf"/>
</dbReference>
<evidence type="ECO:0000259" key="1">
    <source>
        <dbReference type="Pfam" id="PF00248"/>
    </source>
</evidence>
<dbReference type="CDD" id="cd19095">
    <property type="entry name" value="AKR_PA4992-like"/>
    <property type="match status" value="1"/>
</dbReference>
<name>A0A0K1QFD9_9BACT</name>
<dbReference type="RefSeq" id="WP_146655094.1">
    <property type="nucleotide sequence ID" value="NZ_CP012333.1"/>
</dbReference>
<organism evidence="2 3">
    <name type="scientific">Labilithrix luteola</name>
    <dbReference type="NCBI Taxonomy" id="1391654"/>
    <lineage>
        <taxon>Bacteria</taxon>
        <taxon>Pseudomonadati</taxon>
        <taxon>Myxococcota</taxon>
        <taxon>Polyangia</taxon>
        <taxon>Polyangiales</taxon>
        <taxon>Labilitrichaceae</taxon>
        <taxon>Labilithrix</taxon>
    </lineage>
</organism>
<feature type="domain" description="NADP-dependent oxidoreductase" evidence="1">
    <location>
        <begin position="16"/>
        <end position="265"/>
    </location>
</feature>
<accession>A0A0K1QFD9</accession>
<dbReference type="Proteomes" id="UP000064967">
    <property type="component" value="Chromosome"/>
</dbReference>
<dbReference type="OrthoDB" id="9783572at2"/>
<sequence length="276" mass="30814">MLTRPIPKSNEQLPVVGLGTWQTFDVGTASRERSALARVATDFFRSGGTVIDSSPMYGGAEEVVGDLLAEPHVIPEGVRPFLATKVWTRGRQAGIDEMNRSMARMRTTTMDLMQVHNLVDADTHLPVLREWKQAGKIRYIGITHYAHSAFDELERRMRTDELDFVQLPYSIVDRAAEKRLLPVAQDTGTAVLVMRPFAEGQIFRRVHGKPLPDWASDFDCTSWSAFLLKFVLSHPAVTCPIPATANPSHLADNCRAGDGRLPDEATREKMARLFTI</sequence>
<protein>
    <submittedName>
        <fullName evidence="2">Putative oxidoreductase protein</fullName>
    </submittedName>
</protein>
<evidence type="ECO:0000313" key="2">
    <source>
        <dbReference type="EMBL" id="AKV04491.1"/>
    </source>
</evidence>
<dbReference type="PANTHER" id="PTHR43312">
    <property type="entry name" value="D-THREO-ALDOSE 1-DEHYDROGENASE"/>
    <property type="match status" value="1"/>
</dbReference>
<dbReference type="InterPro" id="IPR053135">
    <property type="entry name" value="AKR2_Oxidoreductase"/>
</dbReference>
<dbReference type="Pfam" id="PF00248">
    <property type="entry name" value="Aldo_ket_red"/>
    <property type="match status" value="1"/>
</dbReference>
<dbReference type="PANTHER" id="PTHR43312:SF1">
    <property type="entry name" value="NADP-DEPENDENT OXIDOREDUCTASE DOMAIN-CONTAINING PROTEIN"/>
    <property type="match status" value="1"/>
</dbReference>